<evidence type="ECO:0000313" key="3">
    <source>
        <dbReference type="Proteomes" id="UP000605676"/>
    </source>
</evidence>
<keyword evidence="1" id="KW-0732">Signal</keyword>
<gene>
    <name evidence="2" type="ORF">JIV24_21145</name>
</gene>
<dbReference type="EMBL" id="JAENRR010000098">
    <property type="protein sequence ID" value="MBK3519860.1"/>
    <property type="molecule type" value="Genomic_DNA"/>
</dbReference>
<keyword evidence="3" id="KW-1185">Reference proteome</keyword>
<dbReference type="RefSeq" id="WP_200467079.1">
    <property type="nucleotide sequence ID" value="NZ_JAENRR010000098.1"/>
</dbReference>
<organism evidence="2 3">
    <name type="scientific">Carboxylicivirga marina</name>
    <dbReference type="NCBI Taxonomy" id="2800988"/>
    <lineage>
        <taxon>Bacteria</taxon>
        <taxon>Pseudomonadati</taxon>
        <taxon>Bacteroidota</taxon>
        <taxon>Bacteroidia</taxon>
        <taxon>Marinilabiliales</taxon>
        <taxon>Marinilabiliaceae</taxon>
        <taxon>Carboxylicivirga</taxon>
    </lineage>
</organism>
<name>A0ABS1HQH0_9BACT</name>
<proteinExistence type="predicted"/>
<dbReference type="Pfam" id="PF04338">
    <property type="entry name" value="DUF481"/>
    <property type="match status" value="1"/>
</dbReference>
<reference evidence="2 3" key="1">
    <citation type="submission" date="2021-01" db="EMBL/GenBank/DDBJ databases">
        <title>Carboxyliciviraga sp.nov., isolated from coastal sediments.</title>
        <authorList>
            <person name="Lu D."/>
            <person name="Zhang T."/>
        </authorList>
    </citation>
    <scope>NUCLEOTIDE SEQUENCE [LARGE SCALE GENOMIC DNA]</scope>
    <source>
        <strain evidence="2 3">N1Y132</strain>
    </source>
</reference>
<dbReference type="Proteomes" id="UP000605676">
    <property type="component" value="Unassembled WGS sequence"/>
</dbReference>
<evidence type="ECO:0000256" key="1">
    <source>
        <dbReference type="SAM" id="SignalP"/>
    </source>
</evidence>
<protein>
    <submittedName>
        <fullName evidence="2">DUF481 domain-containing protein</fullName>
    </submittedName>
</protein>
<feature type="signal peptide" evidence="1">
    <location>
        <begin position="1"/>
        <end position="19"/>
    </location>
</feature>
<comment type="caution">
    <text evidence="2">The sequence shown here is derived from an EMBL/GenBank/DDBJ whole genome shotgun (WGS) entry which is preliminary data.</text>
</comment>
<sequence length="336" mass="38513">MKKIECTLLLMLFCIVSFAQNDKITFRNNDSVVGEVKYMKQGVLSIETDYSDDDFTIEWIEIKDISTETYFLITLSDGQRYNGKIASNGDGLIDLITDDEGTVVVNKESIVHLESVDKGFWSQVYASVDVGFDMTRANNLRQLTSRSNVGYLAERWSTDLFYNVLNSQQDSVAPVSRDDAGIDFKYYFERKWFALISTTFLSNTEQKLDLRTNGRLGMGTYILQTNAVFWNLSTGASFNKELYEEPENDRDSWEGFVASELNMFDTGDLSLTSKIGVYPGITERGRWRYDFSFDVKYDLPKDFYVRMALTLNYDNQPVEGTSKSDYVFSTGFGWEL</sequence>
<evidence type="ECO:0000313" key="2">
    <source>
        <dbReference type="EMBL" id="MBK3519860.1"/>
    </source>
</evidence>
<dbReference type="InterPro" id="IPR007433">
    <property type="entry name" value="DUF481"/>
</dbReference>
<accession>A0ABS1HQH0</accession>
<feature type="chain" id="PRO_5047131855" evidence="1">
    <location>
        <begin position="20"/>
        <end position="336"/>
    </location>
</feature>